<evidence type="ECO:0000313" key="2">
    <source>
        <dbReference type="Proteomes" id="UP000189670"/>
    </source>
</evidence>
<dbReference type="EMBL" id="ATBP01000057">
    <property type="protein sequence ID" value="ETR73478.1"/>
    <property type="molecule type" value="Genomic_DNA"/>
</dbReference>
<comment type="caution">
    <text evidence="1">The sequence shown here is derived from an EMBL/GenBank/DDBJ whole genome shotgun (WGS) entry which is preliminary data.</text>
</comment>
<evidence type="ECO:0000313" key="1">
    <source>
        <dbReference type="EMBL" id="ETR73478.1"/>
    </source>
</evidence>
<gene>
    <name evidence="1" type="ORF">OMM_00924</name>
</gene>
<accession>A0A1V1PFC4</accession>
<reference evidence="2" key="1">
    <citation type="submission" date="2012-11" db="EMBL/GenBank/DDBJ databases">
        <authorList>
            <person name="Lucero-Rivera Y.E."/>
            <person name="Tovar-Ramirez D."/>
        </authorList>
    </citation>
    <scope>NUCLEOTIDE SEQUENCE [LARGE SCALE GENOMIC DNA]</scope>
    <source>
        <strain evidence="2">Araruama</strain>
    </source>
</reference>
<proteinExistence type="predicted"/>
<name>A0A1V1PFC4_9BACT</name>
<dbReference type="Proteomes" id="UP000189670">
    <property type="component" value="Unassembled WGS sequence"/>
</dbReference>
<protein>
    <submittedName>
        <fullName evidence="1">Uncharacterized protein</fullName>
    </submittedName>
</protein>
<dbReference type="AlphaFoldDB" id="A0A1V1PFC4"/>
<sequence>MAKQLIFQTDQKDHPCDIVRLDRKKLYGWKDLEAIGPDGTPCIRVDIDETGSFIIPKGGKALGNIGLDGRWVEKSDLKAVDSNGKPAVLKPSSFDSPITLDTTVDIETYLDHSIDSVYIINPDDTIKESLTTIIRSAKGIFTFPFNYRPDYAPKTAFLIEANNNIYMLIGTVTEFEFIGLEQMADLNVSDEEDDDFNIEDDLDFSMM</sequence>
<organism evidence="1 2">
    <name type="scientific">Candidatus Magnetoglobus multicellularis str. Araruama</name>
    <dbReference type="NCBI Taxonomy" id="890399"/>
    <lineage>
        <taxon>Bacteria</taxon>
        <taxon>Pseudomonadati</taxon>
        <taxon>Thermodesulfobacteriota</taxon>
        <taxon>Desulfobacteria</taxon>
        <taxon>Desulfobacterales</taxon>
        <taxon>Desulfobacteraceae</taxon>
        <taxon>Candidatus Magnetoglobus</taxon>
    </lineage>
</organism>